<feature type="domain" description="Ribosome maturation factor RimP N-terminal" evidence="4">
    <location>
        <begin position="13"/>
        <end position="86"/>
    </location>
</feature>
<comment type="similarity">
    <text evidence="3">Belongs to the RimP family.</text>
</comment>
<dbReference type="Gene3D" id="3.30.300.70">
    <property type="entry name" value="RimP-like superfamily, N-terminal"/>
    <property type="match status" value="1"/>
</dbReference>
<dbReference type="Proteomes" id="UP000830835">
    <property type="component" value="Unassembled WGS sequence"/>
</dbReference>
<keyword evidence="1 3" id="KW-0963">Cytoplasm</keyword>
<evidence type="ECO:0000313" key="6">
    <source>
        <dbReference type="Proteomes" id="UP000830835"/>
    </source>
</evidence>
<evidence type="ECO:0000313" key="5">
    <source>
        <dbReference type="EMBL" id="MCJ2543257.1"/>
    </source>
</evidence>
<evidence type="ECO:0000259" key="4">
    <source>
        <dbReference type="Pfam" id="PF02576"/>
    </source>
</evidence>
<evidence type="ECO:0000256" key="2">
    <source>
        <dbReference type="ARBA" id="ARBA00022517"/>
    </source>
</evidence>
<protein>
    <recommendedName>
        <fullName evidence="3">Ribosome maturation factor RimP</fullName>
    </recommendedName>
</protein>
<dbReference type="InterPro" id="IPR035956">
    <property type="entry name" value="RimP_N_sf"/>
</dbReference>
<dbReference type="InterPro" id="IPR036847">
    <property type="entry name" value="RimP_C_sf"/>
</dbReference>
<organism evidence="5 6">
    <name type="scientific">Thermostichus vulcanus str. 'Rupite'</name>
    <dbReference type="NCBI Taxonomy" id="2813851"/>
    <lineage>
        <taxon>Bacteria</taxon>
        <taxon>Bacillati</taxon>
        <taxon>Cyanobacteriota</taxon>
        <taxon>Cyanophyceae</taxon>
        <taxon>Thermostichales</taxon>
        <taxon>Thermostichaceae</taxon>
        <taxon>Thermostichus</taxon>
    </lineage>
</organism>
<sequence length="157" mass="17451">MAHPLIPQLETLARPLATQLGYELVQMVFHTNQHPPILRVDIRPLDPQQETSHADCEAMSQALEAELDRVDIIPGQYVLEISSPGLGNLLSSDRDFTVFKGFVVEVTLDPPHKGKALWSGHLLGRDEENVMLSLKGRRVQLPRASVQQVALSEAETE</sequence>
<accession>A0ABT0CBT9</accession>
<dbReference type="SUPFAM" id="SSF75420">
    <property type="entry name" value="YhbC-like, N-terminal domain"/>
    <property type="match status" value="1"/>
</dbReference>
<dbReference type="Pfam" id="PF02576">
    <property type="entry name" value="RimP_N"/>
    <property type="match status" value="1"/>
</dbReference>
<keyword evidence="2 3" id="KW-0690">Ribosome biogenesis</keyword>
<dbReference type="SUPFAM" id="SSF74942">
    <property type="entry name" value="YhbC-like, C-terminal domain"/>
    <property type="match status" value="1"/>
</dbReference>
<comment type="function">
    <text evidence="3">Required for maturation of 30S ribosomal subunits.</text>
</comment>
<dbReference type="PANTHER" id="PTHR33867">
    <property type="entry name" value="RIBOSOME MATURATION FACTOR RIMP"/>
    <property type="match status" value="1"/>
</dbReference>
<dbReference type="InterPro" id="IPR003728">
    <property type="entry name" value="Ribosome_maturation_RimP"/>
</dbReference>
<dbReference type="InterPro" id="IPR028989">
    <property type="entry name" value="RimP_N"/>
</dbReference>
<comment type="subcellular location">
    <subcellularLocation>
        <location evidence="3">Cytoplasm</location>
    </subcellularLocation>
</comment>
<reference evidence="5" key="1">
    <citation type="submission" date="2021-02" db="EMBL/GenBank/DDBJ databases">
        <title>The CRISPR/cas machinery reduction and long-range gene transfer in the hot spring cyanobacterium Synechococcus.</title>
        <authorList>
            <person name="Dvorak P."/>
            <person name="Jahodarova E."/>
            <person name="Hasler P."/>
            <person name="Poulickova A."/>
        </authorList>
    </citation>
    <scope>NUCLEOTIDE SEQUENCE</scope>
    <source>
        <strain evidence="5">Rupite</strain>
    </source>
</reference>
<name>A0ABT0CBT9_THEVL</name>
<proteinExistence type="inferred from homology"/>
<evidence type="ECO:0000256" key="1">
    <source>
        <dbReference type="ARBA" id="ARBA00022490"/>
    </source>
</evidence>
<dbReference type="RefSeq" id="WP_244350533.1">
    <property type="nucleotide sequence ID" value="NZ_JAFIRA010000024.1"/>
</dbReference>
<keyword evidence="6" id="KW-1185">Reference proteome</keyword>
<dbReference type="HAMAP" id="MF_01077">
    <property type="entry name" value="RimP"/>
    <property type="match status" value="1"/>
</dbReference>
<gene>
    <name evidence="3 5" type="primary">rimP</name>
    <name evidence="5" type="ORF">JX360_10110</name>
</gene>
<comment type="caution">
    <text evidence="5">The sequence shown here is derived from an EMBL/GenBank/DDBJ whole genome shotgun (WGS) entry which is preliminary data.</text>
</comment>
<dbReference type="EMBL" id="JAFIRA010000024">
    <property type="protein sequence ID" value="MCJ2543257.1"/>
    <property type="molecule type" value="Genomic_DNA"/>
</dbReference>
<dbReference type="PANTHER" id="PTHR33867:SF1">
    <property type="entry name" value="RIBOSOME MATURATION FACTOR RIMP"/>
    <property type="match status" value="1"/>
</dbReference>
<evidence type="ECO:0000256" key="3">
    <source>
        <dbReference type="HAMAP-Rule" id="MF_01077"/>
    </source>
</evidence>
<dbReference type="NCBIfam" id="NF000935">
    <property type="entry name" value="PRK00092.3-3"/>
    <property type="match status" value="1"/>
</dbReference>